<proteinExistence type="predicted"/>
<keyword evidence="4" id="KW-1185">Reference proteome</keyword>
<dbReference type="EMBL" id="JAUSWP010000001">
    <property type="protein sequence ID" value="MDQ0567462.1"/>
    <property type="molecule type" value="Genomic_DNA"/>
</dbReference>
<dbReference type="PROSITE" id="PS51257">
    <property type="entry name" value="PROKAR_LIPOPROTEIN"/>
    <property type="match status" value="1"/>
</dbReference>
<evidence type="ECO:0000256" key="2">
    <source>
        <dbReference type="SAM" id="SignalP"/>
    </source>
</evidence>
<evidence type="ECO:0000313" key="4">
    <source>
        <dbReference type="Proteomes" id="UP001236620"/>
    </source>
</evidence>
<keyword evidence="3" id="KW-0449">Lipoprotein</keyword>
<organism evidence="3 4">
    <name type="scientific">Mycoplasma yeatsii</name>
    <dbReference type="NCBI Taxonomy" id="51365"/>
    <lineage>
        <taxon>Bacteria</taxon>
        <taxon>Bacillati</taxon>
        <taxon>Mycoplasmatota</taxon>
        <taxon>Mollicutes</taxon>
        <taxon>Mycoplasmataceae</taxon>
        <taxon>Mycoplasma</taxon>
    </lineage>
</organism>
<comment type="caution">
    <text evidence="3">The sequence shown here is derived from an EMBL/GenBank/DDBJ whole genome shotgun (WGS) entry which is preliminary data.</text>
</comment>
<dbReference type="RefSeq" id="WP_307443917.1">
    <property type="nucleotide sequence ID" value="NZ_JAUSWP010000001.1"/>
</dbReference>
<feature type="chain" id="PRO_5047021649" evidence="2">
    <location>
        <begin position="26"/>
        <end position="430"/>
    </location>
</feature>
<gene>
    <name evidence="3" type="ORF">J2Z63_000083</name>
</gene>
<keyword evidence="1" id="KW-0175">Coiled coil</keyword>
<accession>A0ABU0NEC4</accession>
<feature type="signal peptide" evidence="2">
    <location>
        <begin position="1"/>
        <end position="25"/>
    </location>
</feature>
<reference evidence="3" key="1">
    <citation type="submission" date="2023-07" db="EMBL/GenBank/DDBJ databases">
        <title>Genomic Encyclopedia of Type Strains, Phase IV (KMG-IV): sequencing the most valuable type-strain genomes for metagenomic binning, comparative biology and taxonomic classification.</title>
        <authorList>
            <person name="Goeker M."/>
        </authorList>
    </citation>
    <scope>NUCLEOTIDE SEQUENCE [LARGE SCALE GENOMIC DNA]</scope>
    <source>
        <strain evidence="3">DSM 22019</strain>
    </source>
</reference>
<evidence type="ECO:0000313" key="3">
    <source>
        <dbReference type="EMBL" id="MDQ0567462.1"/>
    </source>
</evidence>
<name>A0ABU0NEC4_9MOLU</name>
<dbReference type="Gene3D" id="1.10.287.1490">
    <property type="match status" value="1"/>
</dbReference>
<keyword evidence="2" id="KW-0732">Signal</keyword>
<evidence type="ECO:0000256" key="1">
    <source>
        <dbReference type="SAM" id="Coils"/>
    </source>
</evidence>
<feature type="coiled-coil region" evidence="1">
    <location>
        <begin position="40"/>
        <end position="179"/>
    </location>
</feature>
<dbReference type="InterPro" id="IPR005046">
    <property type="entry name" value="DUF285"/>
</dbReference>
<dbReference type="Pfam" id="PF03382">
    <property type="entry name" value="DUF285"/>
    <property type="match status" value="1"/>
</dbReference>
<sequence>MKMFKWLGLGLLTATSVISTSCVIANSISEHNQYINSQDNNSAGTLVQNLNRKIDELKDKITEVDDNIKSLETAKKDLTDLTTQLSRILQEKETELGRVKTELETEKDNHKKIKGEKETLEREIRTLKSDISSRTKKLSEMNTEIGNKKEEIKSLNSKLQTTQEEINKINTENDDYKQMITNIWNSKMKNTVYSGEKYKSLLNRFEKTTGVKVELQNQDQADKEIGDGKNKKLIVKKGSMKLELDTGTIFPKKRDQEFTDYNPNINGFTSSTVVTEVGYFVNGKGEVQIEKLHRGSTKVSGKLPWFVTNLDEAFYEHRIEEFPFYFGLENWDVSNVTSMNWTFSESLVNAFLGGWDTRNVKWLQRTFWGANNFNGNISSWWVFQANTFKFVTAGCPLWAEPLWTTNLPHTIRARYTEHPQEPHPYIRAFN</sequence>
<protein>
    <submittedName>
        <fullName evidence="3">Outer membrane murein-binding lipoprotein Lpp</fullName>
    </submittedName>
</protein>
<dbReference type="Proteomes" id="UP001236620">
    <property type="component" value="Unassembled WGS sequence"/>
</dbReference>